<dbReference type="SUPFAM" id="SSF82704">
    <property type="entry name" value="AlbA-like"/>
    <property type="match status" value="1"/>
</dbReference>
<organism evidence="3 4">
    <name type="scientific">Eimeria acervulina</name>
    <name type="common">Coccidian parasite</name>
    <dbReference type="NCBI Taxonomy" id="5801"/>
    <lineage>
        <taxon>Eukaryota</taxon>
        <taxon>Sar</taxon>
        <taxon>Alveolata</taxon>
        <taxon>Apicomplexa</taxon>
        <taxon>Conoidasida</taxon>
        <taxon>Coccidia</taxon>
        <taxon>Eucoccidiorida</taxon>
        <taxon>Eimeriorina</taxon>
        <taxon>Eimeriidae</taxon>
        <taxon>Eimeria</taxon>
    </lineage>
</organism>
<evidence type="ECO:0000256" key="2">
    <source>
        <dbReference type="SAM" id="MobiDB-lite"/>
    </source>
</evidence>
<protein>
    <recommendedName>
        <fullName evidence="5">DNA/RNA-binding protein Alba-like domain-containing protein</fullName>
    </recommendedName>
</protein>
<keyword evidence="4" id="KW-1185">Reference proteome</keyword>
<dbReference type="OrthoDB" id="359342at2759"/>
<dbReference type="EMBL" id="HG670980">
    <property type="protein sequence ID" value="CDI79167.1"/>
    <property type="molecule type" value="Genomic_DNA"/>
</dbReference>
<evidence type="ECO:0000313" key="3">
    <source>
        <dbReference type="EMBL" id="CDI79167.1"/>
    </source>
</evidence>
<evidence type="ECO:0008006" key="5">
    <source>
        <dbReference type="Google" id="ProtNLM"/>
    </source>
</evidence>
<dbReference type="Proteomes" id="UP000018050">
    <property type="component" value="Unassembled WGS sequence"/>
</dbReference>
<dbReference type="AlphaFoldDB" id="U6GHY7"/>
<dbReference type="Gene3D" id="3.30.110.20">
    <property type="entry name" value="Alba-like domain"/>
    <property type="match status" value="1"/>
</dbReference>
<sequence>MAPTEVAASAAETASTTPAQTAVSSARQERGENFILVSLERTPRLYSRVAKRILMGREGKEAFDEFSVSGLGMATKVAIGTAALLESEGCVTIEKVETAYFASARRKYVPKITILCRKTKDFAAIMEKEKEKAAANAAEDNQNNNTNHQQQQTTQPEPVKA</sequence>
<name>U6GHY7_EIMAC</name>
<reference evidence="3" key="1">
    <citation type="submission" date="2013-10" db="EMBL/GenBank/DDBJ databases">
        <title>Genomic analysis of the causative agents of coccidiosis in chickens.</title>
        <authorList>
            <person name="Reid A.J."/>
            <person name="Blake D."/>
            <person name="Billington K."/>
            <person name="Browne H."/>
            <person name="Dunn M."/>
            <person name="Hung S."/>
            <person name="Kawahara F."/>
            <person name="Miranda-Saavedra D."/>
            <person name="Mourier T."/>
            <person name="Nagra H."/>
            <person name="Otto T.D."/>
            <person name="Rawlings N."/>
            <person name="Sanchez A."/>
            <person name="Sanders M."/>
            <person name="Subramaniam C."/>
            <person name="Tay Y."/>
            <person name="Dear P."/>
            <person name="Doerig C."/>
            <person name="Gruber A."/>
            <person name="Parkinson J."/>
            <person name="Shirley M."/>
            <person name="Wan K.L."/>
            <person name="Berriman M."/>
            <person name="Tomley F."/>
            <person name="Pain A."/>
        </authorList>
    </citation>
    <scope>NUCLEOTIDE SEQUENCE</scope>
    <source>
        <strain evidence="3">Houghton</strain>
    </source>
</reference>
<evidence type="ECO:0000313" key="4">
    <source>
        <dbReference type="Proteomes" id="UP000018050"/>
    </source>
</evidence>
<dbReference type="GO" id="GO:0003723">
    <property type="term" value="F:RNA binding"/>
    <property type="evidence" value="ECO:0007669"/>
    <property type="project" value="UniProtKB-KW"/>
</dbReference>
<evidence type="ECO:0000256" key="1">
    <source>
        <dbReference type="ARBA" id="ARBA00022884"/>
    </source>
</evidence>
<gene>
    <name evidence="3" type="ORF">EAH_00001760</name>
</gene>
<feature type="compositionally biased region" description="Low complexity" evidence="2">
    <location>
        <begin position="1"/>
        <end position="22"/>
    </location>
</feature>
<proteinExistence type="predicted"/>
<keyword evidence="1" id="KW-0694">RNA-binding</keyword>
<dbReference type="InterPro" id="IPR036882">
    <property type="entry name" value="Alba-like_dom_sf"/>
</dbReference>
<dbReference type="RefSeq" id="XP_013250712.1">
    <property type="nucleotide sequence ID" value="XM_013395258.1"/>
</dbReference>
<feature type="compositionally biased region" description="Low complexity" evidence="2">
    <location>
        <begin position="134"/>
        <end position="155"/>
    </location>
</feature>
<dbReference type="VEuPathDB" id="ToxoDB:EAH_00001760"/>
<dbReference type="GeneID" id="25268246"/>
<accession>U6GHY7</accession>
<feature type="region of interest" description="Disordered" evidence="2">
    <location>
        <begin position="1"/>
        <end position="26"/>
    </location>
</feature>
<reference evidence="3" key="2">
    <citation type="submission" date="2013-10" db="EMBL/GenBank/DDBJ databases">
        <authorList>
            <person name="Aslett M."/>
        </authorList>
    </citation>
    <scope>NUCLEOTIDE SEQUENCE</scope>
    <source>
        <strain evidence="3">Houghton</strain>
    </source>
</reference>
<feature type="region of interest" description="Disordered" evidence="2">
    <location>
        <begin position="129"/>
        <end position="161"/>
    </location>
</feature>